<sequence>CAATSGHSTTSRRPPVKRRSWRRRLSTSARSVDSTSRPGPTRRRSRPRSWRSPGSPPSSSPHSRRRRPRKTVRSRPPAPGNVRRSGSPA</sequence>
<organism evidence="2">
    <name type="scientific">uncultured Thermomicrobiales bacterium</name>
    <dbReference type="NCBI Taxonomy" id="1645740"/>
    <lineage>
        <taxon>Bacteria</taxon>
        <taxon>Pseudomonadati</taxon>
        <taxon>Thermomicrobiota</taxon>
        <taxon>Thermomicrobia</taxon>
        <taxon>Thermomicrobiales</taxon>
        <taxon>environmental samples</taxon>
    </lineage>
</organism>
<evidence type="ECO:0000256" key="1">
    <source>
        <dbReference type="SAM" id="MobiDB-lite"/>
    </source>
</evidence>
<feature type="compositionally biased region" description="Basic residues" evidence="1">
    <location>
        <begin position="62"/>
        <end position="73"/>
    </location>
</feature>
<feature type="compositionally biased region" description="Basic residues" evidence="1">
    <location>
        <begin position="14"/>
        <end position="25"/>
    </location>
</feature>
<reference evidence="2" key="1">
    <citation type="submission" date="2020-02" db="EMBL/GenBank/DDBJ databases">
        <authorList>
            <person name="Meier V. D."/>
        </authorList>
    </citation>
    <scope>NUCLEOTIDE SEQUENCE</scope>
    <source>
        <strain evidence="2">AVDCRST_MAG33</strain>
    </source>
</reference>
<accession>A0A6J4VG45</accession>
<gene>
    <name evidence="2" type="ORF">AVDCRST_MAG33-3332</name>
</gene>
<evidence type="ECO:0000313" key="2">
    <source>
        <dbReference type="EMBL" id="CAA9578467.1"/>
    </source>
</evidence>
<feature type="non-terminal residue" evidence="2">
    <location>
        <position position="1"/>
    </location>
</feature>
<name>A0A6J4VG45_9BACT</name>
<feature type="compositionally biased region" description="Basic residues" evidence="1">
    <location>
        <begin position="40"/>
        <end position="49"/>
    </location>
</feature>
<feature type="compositionally biased region" description="Low complexity" evidence="1">
    <location>
        <begin position="26"/>
        <end position="39"/>
    </location>
</feature>
<dbReference type="AlphaFoldDB" id="A0A6J4VG45"/>
<dbReference type="EMBL" id="CADCWK010000414">
    <property type="protein sequence ID" value="CAA9578467.1"/>
    <property type="molecule type" value="Genomic_DNA"/>
</dbReference>
<proteinExistence type="predicted"/>
<feature type="region of interest" description="Disordered" evidence="1">
    <location>
        <begin position="1"/>
        <end position="89"/>
    </location>
</feature>
<feature type="non-terminal residue" evidence="2">
    <location>
        <position position="89"/>
    </location>
</feature>
<protein>
    <submittedName>
        <fullName evidence="2">Uncharacterized protein</fullName>
    </submittedName>
</protein>